<comment type="caution">
    <text evidence="1">The sequence shown here is derived from an EMBL/GenBank/DDBJ whole genome shotgun (WGS) entry which is preliminary data.</text>
</comment>
<proteinExistence type="predicted"/>
<sequence length="234" mass="27939">MRIYCFLFLFVLNLSVYAKEWSSIRVYHKVTGKENLLPSDWLKSDRVNNTTVWQQANVFNLEYNLPNEYTGLAERKDFYNWVQAEVEKQGHQVVWFKMVDFITGKLHTMETFPNVVFVNKRIMNYAQSCSEIIFENSFSEIKKLFESAHILNEEAGLQWDKNMLYKEQYVWVDDIINTIDARSLKKIENILQGKCLYGLFVPRAIRFTGDLENKEMRYEYALNTLRPYFQNLKE</sequence>
<dbReference type="Proteomes" id="UP000670776">
    <property type="component" value="Unassembled WGS sequence"/>
</dbReference>
<gene>
    <name evidence="1" type="ORF">J8H85_12145</name>
</gene>
<protein>
    <submittedName>
        <fullName evidence="1">Insecticidal toxin complex protein</fullName>
    </submittedName>
</protein>
<dbReference type="EMBL" id="JAGJCB010000011">
    <property type="protein sequence ID" value="MBP0904582.1"/>
    <property type="molecule type" value="Genomic_DNA"/>
</dbReference>
<dbReference type="RefSeq" id="WP_209655474.1">
    <property type="nucleotide sequence ID" value="NZ_JAGJCB010000011.1"/>
</dbReference>
<name>A0ABS4BVK0_9FLAO</name>
<organism evidence="1 2">
    <name type="scientific">Mariniflexile gromovii</name>
    <dbReference type="NCBI Taxonomy" id="362523"/>
    <lineage>
        <taxon>Bacteria</taxon>
        <taxon>Pseudomonadati</taxon>
        <taxon>Bacteroidota</taxon>
        <taxon>Flavobacteriia</taxon>
        <taxon>Flavobacteriales</taxon>
        <taxon>Flavobacteriaceae</taxon>
        <taxon>Mariniflexile</taxon>
    </lineage>
</organism>
<accession>A0ABS4BVK0</accession>
<reference evidence="1 2" key="1">
    <citation type="submission" date="2021-04" db="EMBL/GenBank/DDBJ databases">
        <title>Mariniflexile gromovii gen. nov., sp. nov., a gliding bacterium isolated from the sea urchin Strongylocentrotus intermedius.</title>
        <authorList>
            <person name="Ko S."/>
            <person name="Le V."/>
            <person name="Ahn C.-Y."/>
            <person name="Oh H.-M."/>
        </authorList>
    </citation>
    <scope>NUCLEOTIDE SEQUENCE [LARGE SCALE GENOMIC DNA]</scope>
    <source>
        <strain evidence="1 2">KCTC 12570</strain>
    </source>
</reference>
<evidence type="ECO:0000313" key="1">
    <source>
        <dbReference type="EMBL" id="MBP0904582.1"/>
    </source>
</evidence>
<evidence type="ECO:0000313" key="2">
    <source>
        <dbReference type="Proteomes" id="UP000670776"/>
    </source>
</evidence>
<keyword evidence="2" id="KW-1185">Reference proteome</keyword>